<proteinExistence type="inferred from homology"/>
<dbReference type="PANTHER" id="PTHR44942:SF4">
    <property type="entry name" value="METHYLTRANSFERASE TYPE 11 DOMAIN-CONTAINING PROTEIN"/>
    <property type="match status" value="1"/>
</dbReference>
<protein>
    <submittedName>
        <fullName evidence="5">SAM-dependent methyltransferase</fullName>
    </submittedName>
</protein>
<dbReference type="OrthoDB" id="9797252at2"/>
<dbReference type="Pfam" id="PF08241">
    <property type="entry name" value="Methyltransf_11"/>
    <property type="match status" value="1"/>
</dbReference>
<evidence type="ECO:0000313" key="5">
    <source>
        <dbReference type="EMBL" id="PRD50597.1"/>
    </source>
</evidence>
<evidence type="ECO:0000256" key="3">
    <source>
        <dbReference type="ARBA" id="ARBA00022679"/>
    </source>
</evidence>
<organism evidence="5 6">
    <name type="scientific">Phyllobacterium myrsinacearum</name>
    <dbReference type="NCBI Taxonomy" id="28101"/>
    <lineage>
        <taxon>Bacteria</taxon>
        <taxon>Pseudomonadati</taxon>
        <taxon>Pseudomonadota</taxon>
        <taxon>Alphaproteobacteria</taxon>
        <taxon>Hyphomicrobiales</taxon>
        <taxon>Phyllobacteriaceae</taxon>
        <taxon>Phyllobacterium</taxon>
    </lineage>
</organism>
<reference evidence="5 6" key="1">
    <citation type="submission" date="2018-02" db="EMBL/GenBank/DDBJ databases">
        <title>The draft genome of Phyllobacterium myrsinacearum DSM5892.</title>
        <authorList>
            <person name="Li L."/>
            <person name="Liu L."/>
            <person name="Zhang X."/>
            <person name="Wang T."/>
        </authorList>
    </citation>
    <scope>NUCLEOTIDE SEQUENCE [LARGE SCALE GENOMIC DNA]</scope>
    <source>
        <strain evidence="5 6">DSM 5892</strain>
    </source>
</reference>
<evidence type="ECO:0000313" key="6">
    <source>
        <dbReference type="Proteomes" id="UP000238563"/>
    </source>
</evidence>
<keyword evidence="6" id="KW-1185">Reference proteome</keyword>
<feature type="domain" description="Methyltransferase type 11" evidence="4">
    <location>
        <begin position="47"/>
        <end position="135"/>
    </location>
</feature>
<evidence type="ECO:0000256" key="2">
    <source>
        <dbReference type="ARBA" id="ARBA00022603"/>
    </source>
</evidence>
<evidence type="ECO:0000259" key="4">
    <source>
        <dbReference type="Pfam" id="PF08241"/>
    </source>
</evidence>
<dbReference type="InterPro" id="IPR029063">
    <property type="entry name" value="SAM-dependent_MTases_sf"/>
</dbReference>
<comment type="caution">
    <text evidence="5">The sequence shown here is derived from an EMBL/GenBank/DDBJ whole genome shotgun (WGS) entry which is preliminary data.</text>
</comment>
<dbReference type="InterPro" id="IPR051052">
    <property type="entry name" value="Diverse_substrate_MTase"/>
</dbReference>
<name>A0A2S9JCR0_9HYPH</name>
<dbReference type="PANTHER" id="PTHR44942">
    <property type="entry name" value="METHYLTRANSF_11 DOMAIN-CONTAINING PROTEIN"/>
    <property type="match status" value="1"/>
</dbReference>
<accession>A0A2S9JCR0</accession>
<dbReference type="Proteomes" id="UP000238563">
    <property type="component" value="Unassembled WGS sequence"/>
</dbReference>
<dbReference type="RefSeq" id="WP_105736702.1">
    <property type="nucleotide sequence ID" value="NZ_PVBT01000007.1"/>
</dbReference>
<gene>
    <name evidence="5" type="ORF">C5750_21930</name>
</gene>
<comment type="similarity">
    <text evidence="1">Belongs to the methyltransferase superfamily.</text>
</comment>
<dbReference type="GO" id="GO:0032259">
    <property type="term" value="P:methylation"/>
    <property type="evidence" value="ECO:0007669"/>
    <property type="project" value="UniProtKB-KW"/>
</dbReference>
<sequence length="255" mass="27578">MNTIHHAAAAGFAAKADNYVLGRPDYPPALDAWLRDELDLEPGKTVVDLGAGTGKFTRRLMTTGAAVIAVEPVAEMLQKLTGEYPEISAKSGTAESIPLPDASVDAVVCAQAFHWFATEAALTEIHRVLKPGGSLGLVWNTRDARIPWVAKLADIFAPYEGDTPRHHTGDWKKPFPFNGFSALREHHFSNNHTGAPEDVIVNRVLSTSFIAALPPEKQEQVAADVRALIANEPTLAGRTEVTLPYDTAAYSCIKE</sequence>
<dbReference type="CDD" id="cd02440">
    <property type="entry name" value="AdoMet_MTases"/>
    <property type="match status" value="1"/>
</dbReference>
<dbReference type="AlphaFoldDB" id="A0A2S9JCR0"/>
<dbReference type="GO" id="GO:0008757">
    <property type="term" value="F:S-adenosylmethionine-dependent methyltransferase activity"/>
    <property type="evidence" value="ECO:0007669"/>
    <property type="project" value="InterPro"/>
</dbReference>
<evidence type="ECO:0000256" key="1">
    <source>
        <dbReference type="ARBA" id="ARBA00008361"/>
    </source>
</evidence>
<dbReference type="EMBL" id="PVBT01000007">
    <property type="protein sequence ID" value="PRD50597.1"/>
    <property type="molecule type" value="Genomic_DNA"/>
</dbReference>
<keyword evidence="3 5" id="KW-0808">Transferase</keyword>
<dbReference type="SUPFAM" id="SSF53335">
    <property type="entry name" value="S-adenosyl-L-methionine-dependent methyltransferases"/>
    <property type="match status" value="1"/>
</dbReference>
<dbReference type="InterPro" id="IPR013216">
    <property type="entry name" value="Methyltransf_11"/>
</dbReference>
<keyword evidence="2 5" id="KW-0489">Methyltransferase</keyword>
<dbReference type="Gene3D" id="3.40.50.150">
    <property type="entry name" value="Vaccinia Virus protein VP39"/>
    <property type="match status" value="1"/>
</dbReference>